<dbReference type="AlphaFoldDB" id="F4R387"/>
<evidence type="ECO:0000256" key="1">
    <source>
        <dbReference type="SAM" id="Phobius"/>
    </source>
</evidence>
<dbReference type="STRING" id="747676.F4R387"/>
<evidence type="ECO:0000313" key="3">
    <source>
        <dbReference type="Proteomes" id="UP000001072"/>
    </source>
</evidence>
<dbReference type="GeneID" id="18929174"/>
<dbReference type="HOGENOM" id="CLU_024205_0_0_1"/>
<keyword evidence="1" id="KW-0812">Transmembrane</keyword>
<dbReference type="InterPro" id="IPR040201">
    <property type="entry name" value="Mrg3-like"/>
</dbReference>
<dbReference type="Proteomes" id="UP000001072">
    <property type="component" value="Unassembled WGS sequence"/>
</dbReference>
<keyword evidence="1" id="KW-0472">Membrane</keyword>
<dbReference type="OrthoDB" id="10050400at2759"/>
<sequence length="401" mass="46165">MSFHFIRSSYRSSIFQLAKNSSTPSKHLTKPYQRTFHTQIKPRNQLPKWIGLSTIILSIGLISYTVFPTSIHEGGFPKEIKKNLRFALLAEKNGELIQSKKFFKYAYELGRLEGIELMKLSGIGIRWGSMLESFDEIQEAKEVYLLVFKDLEDRISNENGNGIEGYLKMRMVSVAQKLAQISNDKKLIEKYLTWSVEELLKLSLPGIGSNRSRENEKIVLGEIELPEWVKGIELGSCLESLGDFYAQNGEPEYSLTLYLQALSILLPPKPRKKEPTVLERCHASILMNNISQLHLQRKPKMISQSKEWLKKALELIPIDDDDDEVNLNQEERFECLKNRMVIEENLGSLEEMMGDLVKAKERFLVGKELAKELKVGSWIDRTDENLKRIELKQIGQKDIKT</sequence>
<evidence type="ECO:0000313" key="2">
    <source>
        <dbReference type="EMBL" id="EGG13212.1"/>
    </source>
</evidence>
<dbReference type="KEGG" id="mlr:MELLADRAFT_58366"/>
<dbReference type="InParanoid" id="F4R387"/>
<organism evidence="3">
    <name type="scientific">Melampsora larici-populina (strain 98AG31 / pathotype 3-4-7)</name>
    <name type="common">Poplar leaf rust fungus</name>
    <dbReference type="NCBI Taxonomy" id="747676"/>
    <lineage>
        <taxon>Eukaryota</taxon>
        <taxon>Fungi</taxon>
        <taxon>Dikarya</taxon>
        <taxon>Basidiomycota</taxon>
        <taxon>Pucciniomycotina</taxon>
        <taxon>Pucciniomycetes</taxon>
        <taxon>Pucciniales</taxon>
        <taxon>Melampsoraceae</taxon>
        <taxon>Melampsora</taxon>
    </lineage>
</organism>
<dbReference type="VEuPathDB" id="FungiDB:MELLADRAFT_58366"/>
<dbReference type="eggNOG" id="ENOG502RZH4">
    <property type="taxonomic scope" value="Eukaryota"/>
</dbReference>
<name>F4R387_MELLP</name>
<dbReference type="RefSeq" id="XP_007404150.1">
    <property type="nucleotide sequence ID" value="XM_007404088.1"/>
</dbReference>
<protein>
    <submittedName>
        <fullName evidence="2">Uncharacterized protein</fullName>
    </submittedName>
</protein>
<feature type="transmembrane region" description="Helical" evidence="1">
    <location>
        <begin position="49"/>
        <end position="67"/>
    </location>
</feature>
<dbReference type="PANTHER" id="PTHR28142">
    <property type="entry name" value="MITOCHONDRIAL INNER MEMBRANE I-AAA PROTEASE SUPERCOMPLEX SUBUNIT MGR3-RELATED"/>
    <property type="match status" value="1"/>
</dbReference>
<reference evidence="3" key="1">
    <citation type="journal article" date="2011" name="Proc. Natl. Acad. Sci. U.S.A.">
        <title>Obligate biotrophy features unraveled by the genomic analysis of rust fungi.</title>
        <authorList>
            <person name="Duplessis S."/>
            <person name="Cuomo C.A."/>
            <person name="Lin Y.-C."/>
            <person name="Aerts A."/>
            <person name="Tisserant E."/>
            <person name="Veneault-Fourrey C."/>
            <person name="Joly D.L."/>
            <person name="Hacquard S."/>
            <person name="Amselem J."/>
            <person name="Cantarel B.L."/>
            <person name="Chiu R."/>
            <person name="Coutinho P.M."/>
            <person name="Feau N."/>
            <person name="Field M."/>
            <person name="Frey P."/>
            <person name="Gelhaye E."/>
            <person name="Goldberg J."/>
            <person name="Grabherr M.G."/>
            <person name="Kodira C.D."/>
            <person name="Kohler A."/>
            <person name="Kuees U."/>
            <person name="Lindquist E.A."/>
            <person name="Lucas S.M."/>
            <person name="Mago R."/>
            <person name="Mauceli E."/>
            <person name="Morin E."/>
            <person name="Murat C."/>
            <person name="Pangilinan J.L."/>
            <person name="Park R."/>
            <person name="Pearson M."/>
            <person name="Quesneville H."/>
            <person name="Rouhier N."/>
            <person name="Sakthikumar S."/>
            <person name="Salamov A.A."/>
            <person name="Schmutz J."/>
            <person name="Selles B."/>
            <person name="Shapiro H."/>
            <person name="Tanguay P."/>
            <person name="Tuskan G.A."/>
            <person name="Henrissat B."/>
            <person name="Van de Peer Y."/>
            <person name="Rouze P."/>
            <person name="Ellis J.G."/>
            <person name="Dodds P.N."/>
            <person name="Schein J.E."/>
            <person name="Zhong S."/>
            <person name="Hamelin R.C."/>
            <person name="Grigoriev I.V."/>
            <person name="Szabo L.J."/>
            <person name="Martin F."/>
        </authorList>
    </citation>
    <scope>NUCLEOTIDE SEQUENCE [LARGE SCALE GENOMIC DNA]</scope>
    <source>
        <strain evidence="3">98AG31 / pathotype 3-4-7</strain>
    </source>
</reference>
<dbReference type="Gene3D" id="1.25.40.10">
    <property type="entry name" value="Tetratricopeptide repeat domain"/>
    <property type="match status" value="1"/>
</dbReference>
<dbReference type="EMBL" id="GL883090">
    <property type="protein sequence ID" value="EGG13212.1"/>
    <property type="molecule type" value="Genomic_DNA"/>
</dbReference>
<dbReference type="InterPro" id="IPR011990">
    <property type="entry name" value="TPR-like_helical_dom_sf"/>
</dbReference>
<proteinExistence type="predicted"/>
<dbReference type="SUPFAM" id="SSF48452">
    <property type="entry name" value="TPR-like"/>
    <property type="match status" value="1"/>
</dbReference>
<keyword evidence="1" id="KW-1133">Transmembrane helix</keyword>
<accession>F4R387</accession>
<keyword evidence="3" id="KW-1185">Reference proteome</keyword>
<dbReference type="PANTHER" id="PTHR28142:SF1">
    <property type="entry name" value="MITOCHONDRIAL INNER MEMBRANE I-AAA PROTEASE SUPERCOMPLEX SUBUNIT MGR3-RELATED"/>
    <property type="match status" value="1"/>
</dbReference>
<gene>
    <name evidence="2" type="ORF">MELLADRAFT_58366</name>
</gene>